<name>A0A8C3VCT2_9CETA</name>
<proteinExistence type="predicted"/>
<accession>A0A8C3VCT2</accession>
<sequence length="70" mass="8137">MEQAVTPWEMANSLGLSASRTKNGKCSKLQQLRHRLYGAMEWLVEALKIRQKCSYFCSSETRPRCISLWK</sequence>
<evidence type="ECO:0000313" key="2">
    <source>
        <dbReference type="Proteomes" id="UP000694540"/>
    </source>
</evidence>
<dbReference type="Proteomes" id="UP000694540">
    <property type="component" value="Unplaced"/>
</dbReference>
<keyword evidence="2" id="KW-1185">Reference proteome</keyword>
<organism evidence="1 2">
    <name type="scientific">Catagonus wagneri</name>
    <name type="common">Chacoan peccary</name>
    <dbReference type="NCBI Taxonomy" id="51154"/>
    <lineage>
        <taxon>Eukaryota</taxon>
        <taxon>Metazoa</taxon>
        <taxon>Chordata</taxon>
        <taxon>Craniata</taxon>
        <taxon>Vertebrata</taxon>
        <taxon>Euteleostomi</taxon>
        <taxon>Mammalia</taxon>
        <taxon>Eutheria</taxon>
        <taxon>Laurasiatheria</taxon>
        <taxon>Artiodactyla</taxon>
        <taxon>Suina</taxon>
        <taxon>Tayassuidae</taxon>
        <taxon>Catagonus</taxon>
    </lineage>
</organism>
<evidence type="ECO:0000313" key="1">
    <source>
        <dbReference type="Ensembl" id="ENSCWAP00000000038.1"/>
    </source>
</evidence>
<dbReference type="AlphaFoldDB" id="A0A8C3VCT2"/>
<dbReference type="Ensembl" id="ENSCWAT00000000052.1">
    <property type="protein sequence ID" value="ENSCWAP00000000038.1"/>
    <property type="gene ID" value="ENSCWAG00000000055.1"/>
</dbReference>
<protein>
    <submittedName>
        <fullName evidence="1">Uncharacterized protein</fullName>
    </submittedName>
</protein>
<reference evidence="1" key="2">
    <citation type="submission" date="2025-09" db="UniProtKB">
        <authorList>
            <consortium name="Ensembl"/>
        </authorList>
    </citation>
    <scope>IDENTIFICATION</scope>
</reference>
<reference evidence="1" key="1">
    <citation type="submission" date="2025-08" db="UniProtKB">
        <authorList>
            <consortium name="Ensembl"/>
        </authorList>
    </citation>
    <scope>IDENTIFICATION</scope>
</reference>